<dbReference type="RefSeq" id="WP_150962517.1">
    <property type="nucleotide sequence ID" value="NZ_VZZJ01000004.1"/>
</dbReference>
<dbReference type="InterPro" id="IPR003660">
    <property type="entry name" value="HAMP_dom"/>
</dbReference>
<dbReference type="PRINTS" id="PR00260">
    <property type="entry name" value="CHEMTRNSDUCR"/>
</dbReference>
<dbReference type="PROSITE" id="PS50192">
    <property type="entry name" value="T_SNARE"/>
    <property type="match status" value="1"/>
</dbReference>
<feature type="domain" description="T-SNARE coiled-coil homology" evidence="7">
    <location>
        <begin position="452"/>
        <end position="514"/>
    </location>
</feature>
<dbReference type="GO" id="GO:0006935">
    <property type="term" value="P:chemotaxis"/>
    <property type="evidence" value="ECO:0007669"/>
    <property type="project" value="InterPro"/>
</dbReference>
<evidence type="ECO:0000259" key="8">
    <source>
        <dbReference type="PROSITE" id="PS50885"/>
    </source>
</evidence>
<evidence type="ECO:0000259" key="6">
    <source>
        <dbReference type="PROSITE" id="PS50111"/>
    </source>
</evidence>
<keyword evidence="2" id="KW-0472">Membrane</keyword>
<dbReference type="PROSITE" id="PS50111">
    <property type="entry name" value="CHEMOTAXIS_TRANSDUC_2"/>
    <property type="match status" value="1"/>
</dbReference>
<organism evidence="9 10">
    <name type="scientific">Methylobacterium planeticum</name>
    <dbReference type="NCBI Taxonomy" id="2615211"/>
    <lineage>
        <taxon>Bacteria</taxon>
        <taxon>Pseudomonadati</taxon>
        <taxon>Pseudomonadota</taxon>
        <taxon>Alphaproteobacteria</taxon>
        <taxon>Hyphomicrobiales</taxon>
        <taxon>Methylobacteriaceae</taxon>
        <taxon>Methylobacterium</taxon>
    </lineage>
</organism>
<sequence length="556" mass="57333">MQIRTKILGFIGACSLVTLVVAGVSIRTLHTFNEAISEVKLASTRALNGANLNRLVTEVVVESRGIYAAADTADAKKYADGVMKGLAAMNTLLTDWAPVVAPAERATFAQTLKDAQAFTILRTELARRGVEVSPKAAADLGFNEENRTNRRAFQTGIDALVAGSRAEVEVIDRATDALYAERLALLLALALGGALACGLIGGLVGHRQIARPLGAVSGAIRRLAEGDHDLPAVKPSRDEIGAIWQSMRVFAASMRETQELRRSQEQAGLAASARKRAEMGELADRFQGSVGGLVQDLSGAAAEMELTARSMAANAEQTNQQSSAVMAAANETAMNVQAVAAATEELAATANEIGAQVSQTSAAAAGAVESARRTNARVQLLARSASSIGEVVALISNIAGQTNLLALNATIEAARAGEAGRGFAVVASEVKELASQTARATDEITAQIATIQQATRETVGAIGEISDTIGTVHQIALGVAAAVEEQQVATQEIARSVNDAARGTQSVTETMAQVQRAALQAGAGASQVLAAAGGLARQSASLGHEVEGFLGGVRAA</sequence>
<dbReference type="Gene3D" id="6.10.340.10">
    <property type="match status" value="1"/>
</dbReference>
<keyword evidence="3 5" id="KW-0807">Transducer</keyword>
<dbReference type="Pfam" id="PF00672">
    <property type="entry name" value="HAMP"/>
    <property type="match status" value="1"/>
</dbReference>
<dbReference type="GO" id="GO:0007165">
    <property type="term" value="P:signal transduction"/>
    <property type="evidence" value="ECO:0007669"/>
    <property type="project" value="UniProtKB-KW"/>
</dbReference>
<dbReference type="SUPFAM" id="SSF58104">
    <property type="entry name" value="Methyl-accepting chemotaxis protein (MCP) signaling domain"/>
    <property type="match status" value="1"/>
</dbReference>
<dbReference type="Proteomes" id="UP000441523">
    <property type="component" value="Unassembled WGS sequence"/>
</dbReference>
<gene>
    <name evidence="9" type="ORF">F6X51_07100</name>
</gene>
<dbReference type="GO" id="GO:0004888">
    <property type="term" value="F:transmembrane signaling receptor activity"/>
    <property type="evidence" value="ECO:0007669"/>
    <property type="project" value="InterPro"/>
</dbReference>
<keyword evidence="2" id="KW-1003">Cell membrane</keyword>
<evidence type="ECO:0000256" key="5">
    <source>
        <dbReference type="PROSITE-ProRule" id="PRU00284"/>
    </source>
</evidence>
<evidence type="ECO:0000256" key="1">
    <source>
        <dbReference type="ARBA" id="ARBA00004429"/>
    </source>
</evidence>
<reference evidence="9 10" key="1">
    <citation type="submission" date="2019-09" db="EMBL/GenBank/DDBJ databases">
        <title>YIM 132548 draft genome.</title>
        <authorList>
            <person name="Jiang L."/>
        </authorList>
    </citation>
    <scope>NUCLEOTIDE SEQUENCE [LARGE SCALE GENOMIC DNA]</scope>
    <source>
        <strain evidence="9 10">YIM 132548</strain>
    </source>
</reference>
<dbReference type="PANTHER" id="PTHR32089:SF112">
    <property type="entry name" value="LYSOZYME-LIKE PROTEIN-RELATED"/>
    <property type="match status" value="1"/>
</dbReference>
<dbReference type="InterPro" id="IPR000727">
    <property type="entry name" value="T_SNARE_dom"/>
</dbReference>
<dbReference type="SMART" id="SM00304">
    <property type="entry name" value="HAMP"/>
    <property type="match status" value="1"/>
</dbReference>
<dbReference type="SMART" id="SM00283">
    <property type="entry name" value="MA"/>
    <property type="match status" value="1"/>
</dbReference>
<evidence type="ECO:0000256" key="3">
    <source>
        <dbReference type="ARBA" id="ARBA00023224"/>
    </source>
</evidence>
<dbReference type="Pfam" id="PF00015">
    <property type="entry name" value="MCPsignal"/>
    <property type="match status" value="1"/>
</dbReference>
<accession>A0A6N6MVH2</accession>
<protein>
    <submittedName>
        <fullName evidence="9">HAMP domain-containing protein</fullName>
    </submittedName>
</protein>
<proteinExistence type="inferred from homology"/>
<dbReference type="InterPro" id="IPR004089">
    <property type="entry name" value="MCPsignal_dom"/>
</dbReference>
<evidence type="ECO:0000259" key="7">
    <source>
        <dbReference type="PROSITE" id="PS50192"/>
    </source>
</evidence>
<dbReference type="Gene3D" id="1.10.287.950">
    <property type="entry name" value="Methyl-accepting chemotaxis protein"/>
    <property type="match status" value="1"/>
</dbReference>
<name>A0A6N6MVH2_9HYPH</name>
<dbReference type="GO" id="GO:0005886">
    <property type="term" value="C:plasma membrane"/>
    <property type="evidence" value="ECO:0007669"/>
    <property type="project" value="UniProtKB-SubCell"/>
</dbReference>
<comment type="subcellular location">
    <subcellularLocation>
        <location evidence="1">Cell inner membrane</location>
        <topology evidence="1">Multi-pass membrane protein</topology>
    </subcellularLocation>
</comment>
<comment type="similarity">
    <text evidence="4">Belongs to the methyl-accepting chemotaxis (MCP) protein family.</text>
</comment>
<dbReference type="AlphaFoldDB" id="A0A6N6MVH2"/>
<dbReference type="EMBL" id="VZZJ01000004">
    <property type="protein sequence ID" value="KAB1074878.1"/>
    <property type="molecule type" value="Genomic_DNA"/>
</dbReference>
<evidence type="ECO:0000256" key="4">
    <source>
        <dbReference type="ARBA" id="ARBA00029447"/>
    </source>
</evidence>
<keyword evidence="10" id="KW-1185">Reference proteome</keyword>
<dbReference type="PROSITE" id="PS50885">
    <property type="entry name" value="HAMP"/>
    <property type="match status" value="1"/>
</dbReference>
<evidence type="ECO:0000313" key="9">
    <source>
        <dbReference type="EMBL" id="KAB1074878.1"/>
    </source>
</evidence>
<feature type="domain" description="HAMP" evidence="8">
    <location>
        <begin position="207"/>
        <end position="259"/>
    </location>
</feature>
<evidence type="ECO:0000256" key="2">
    <source>
        <dbReference type="ARBA" id="ARBA00022519"/>
    </source>
</evidence>
<dbReference type="PANTHER" id="PTHR32089">
    <property type="entry name" value="METHYL-ACCEPTING CHEMOTAXIS PROTEIN MCPB"/>
    <property type="match status" value="1"/>
</dbReference>
<dbReference type="InterPro" id="IPR004090">
    <property type="entry name" value="Chemotax_Me-accpt_rcpt"/>
</dbReference>
<keyword evidence="2" id="KW-0997">Cell inner membrane</keyword>
<feature type="domain" description="Methyl-accepting transducer" evidence="6">
    <location>
        <begin position="300"/>
        <end position="536"/>
    </location>
</feature>
<comment type="caution">
    <text evidence="9">The sequence shown here is derived from an EMBL/GenBank/DDBJ whole genome shotgun (WGS) entry which is preliminary data.</text>
</comment>
<evidence type="ECO:0000313" key="10">
    <source>
        <dbReference type="Proteomes" id="UP000441523"/>
    </source>
</evidence>